<dbReference type="PROSITE" id="PS50275">
    <property type="entry name" value="SAC"/>
    <property type="match status" value="1"/>
</dbReference>
<dbReference type="AlphaFoldDB" id="A0A8K0A7Z7"/>
<evidence type="ECO:0000256" key="5">
    <source>
        <dbReference type="ARBA" id="ARBA00041396"/>
    </source>
</evidence>
<evidence type="ECO:0000256" key="1">
    <source>
        <dbReference type="ARBA" id="ARBA00013038"/>
    </source>
</evidence>
<comment type="catalytic activity">
    <reaction evidence="3">
        <text>a 1,2-diacyl-sn-glycero-3-phospho-(1D-myo-inositol 4-phosphate) + H2O = a 1,2-diacyl-sn-glycero-3-phospho-(1D-myo-inositol) + phosphate</text>
        <dbReference type="Rhea" id="RHEA:55652"/>
        <dbReference type="ChEBI" id="CHEBI:15377"/>
        <dbReference type="ChEBI" id="CHEBI:43474"/>
        <dbReference type="ChEBI" id="CHEBI:57880"/>
        <dbReference type="ChEBI" id="CHEBI:58178"/>
    </reaction>
    <physiologicalReaction direction="left-to-right" evidence="3">
        <dbReference type="Rhea" id="RHEA:55653"/>
    </physiologicalReaction>
</comment>
<evidence type="ECO:0000259" key="8">
    <source>
        <dbReference type="PROSITE" id="PS50275"/>
    </source>
</evidence>
<keyword evidence="7" id="KW-0812">Transmembrane</keyword>
<name>A0A8K0A7Z7_BRALA</name>
<dbReference type="GO" id="GO:0043812">
    <property type="term" value="F:phosphatidylinositol-4-phosphate phosphatase activity"/>
    <property type="evidence" value="ECO:0007669"/>
    <property type="project" value="TreeGrafter"/>
</dbReference>
<dbReference type="EMBL" id="OV696692">
    <property type="protein sequence ID" value="CAH1269092.1"/>
    <property type="molecule type" value="Genomic_DNA"/>
</dbReference>
<keyword evidence="7" id="KW-0472">Membrane</keyword>
<evidence type="ECO:0000256" key="2">
    <source>
        <dbReference type="ARBA" id="ARBA00036631"/>
    </source>
</evidence>
<evidence type="ECO:0000313" key="9">
    <source>
        <dbReference type="EMBL" id="CAH1269092.1"/>
    </source>
</evidence>
<dbReference type="PANTHER" id="PTHR45662">
    <property type="entry name" value="PHOSPHATIDYLINOSITIDE PHOSPHATASE SAC1"/>
    <property type="match status" value="1"/>
</dbReference>
<evidence type="ECO:0000313" key="10">
    <source>
        <dbReference type="Proteomes" id="UP000838412"/>
    </source>
</evidence>
<feature type="transmembrane region" description="Helical" evidence="7">
    <location>
        <begin position="595"/>
        <end position="616"/>
    </location>
</feature>
<comment type="catalytic activity">
    <reaction evidence="2">
        <text>a 1,2-diacyl-sn-glycero-3-phospho-(1D-myo-inositol-3-phosphate) + H2O = a 1,2-diacyl-sn-glycero-3-phospho-(1D-myo-inositol) + phosphate</text>
        <dbReference type="Rhea" id="RHEA:12316"/>
        <dbReference type="ChEBI" id="CHEBI:15377"/>
        <dbReference type="ChEBI" id="CHEBI:43474"/>
        <dbReference type="ChEBI" id="CHEBI:57880"/>
        <dbReference type="ChEBI" id="CHEBI:58088"/>
        <dbReference type="EC" id="3.1.3.64"/>
    </reaction>
    <physiologicalReaction direction="left-to-right" evidence="2">
        <dbReference type="Rhea" id="RHEA:12317"/>
    </physiologicalReaction>
</comment>
<dbReference type="GO" id="GO:0046856">
    <property type="term" value="P:phosphatidylinositol dephosphorylation"/>
    <property type="evidence" value="ECO:0007669"/>
    <property type="project" value="TreeGrafter"/>
</dbReference>
<reference evidence="9" key="1">
    <citation type="submission" date="2022-01" db="EMBL/GenBank/DDBJ databases">
        <authorList>
            <person name="Braso-Vives M."/>
        </authorList>
    </citation>
    <scope>NUCLEOTIDE SEQUENCE</scope>
</reference>
<gene>
    <name evidence="9" type="primary">SACM1L</name>
    <name evidence="9" type="ORF">BLAG_LOCUS21836</name>
</gene>
<dbReference type="PANTHER" id="PTHR45662:SF2">
    <property type="entry name" value="PHOSPHATIDYLINOSITOL-3-PHOSPHATASE SAC1"/>
    <property type="match status" value="1"/>
</dbReference>
<dbReference type="Proteomes" id="UP000838412">
    <property type="component" value="Chromosome 7"/>
</dbReference>
<dbReference type="EC" id="3.1.3.64" evidence="1"/>
<feature type="domain" description="SAC" evidence="8">
    <location>
        <begin position="191"/>
        <end position="520"/>
    </location>
</feature>
<evidence type="ECO:0000256" key="6">
    <source>
        <dbReference type="ARBA" id="ARBA00041911"/>
    </source>
</evidence>
<accession>A0A8K0A7Z7</accession>
<protein>
    <recommendedName>
        <fullName evidence="4">Phosphatidylinositol-3-phosphatase SAC1</fullName>
        <ecNumber evidence="1">3.1.3.64</ecNumber>
    </recommendedName>
    <alternativeName>
        <fullName evidence="6">Phosphatidylinositol-4-phosphate phosphatase</fullName>
    </alternativeName>
    <alternativeName>
        <fullName evidence="5">Suppressor of actin mutations 1-like protein</fullName>
    </alternativeName>
</protein>
<dbReference type="GO" id="GO:0004438">
    <property type="term" value="F:phosphatidylinositol-3-phosphate phosphatase activity"/>
    <property type="evidence" value="ECO:0007669"/>
    <property type="project" value="UniProtKB-EC"/>
</dbReference>
<dbReference type="InterPro" id="IPR002013">
    <property type="entry name" value="SAC_dom"/>
</dbReference>
<evidence type="ECO:0000256" key="3">
    <source>
        <dbReference type="ARBA" id="ARBA00036807"/>
    </source>
</evidence>
<feature type="transmembrane region" description="Helical" evidence="7">
    <location>
        <begin position="622"/>
        <end position="641"/>
    </location>
</feature>
<keyword evidence="7" id="KW-1133">Transmembrane helix</keyword>
<evidence type="ECO:0000256" key="4">
    <source>
        <dbReference type="ARBA" id="ARBA00040795"/>
    </source>
</evidence>
<dbReference type="Pfam" id="PF02383">
    <property type="entry name" value="Syja_N"/>
    <property type="match status" value="1"/>
</dbReference>
<keyword evidence="10" id="KW-1185">Reference proteome</keyword>
<evidence type="ECO:0000256" key="7">
    <source>
        <dbReference type="SAM" id="Phobius"/>
    </source>
</evidence>
<proteinExistence type="predicted"/>
<dbReference type="OrthoDB" id="405996at2759"/>
<dbReference type="GO" id="GO:0005783">
    <property type="term" value="C:endoplasmic reticulum"/>
    <property type="evidence" value="ECO:0007669"/>
    <property type="project" value="TreeGrafter"/>
</dbReference>
<sequence>MVDGFGACRAKHMVSLGTGVLVPHVVAAVRRRYAIESTPLSVSDQHASPVMCSVHHQAFLHVLLQHTDSKMAAYVYTSLKLHIDPEKFYVEALDSNELMIIDRVSYEITLVENKGQIPPSAITRTIFGIMGVVRLIASPYLIVITKVSKVGDVEHHPIWRVEDTQVIPYTRSSDHLNDQQKQANHDYLRMIEEVLRQNGYYFSSTYDLTHTQQRLNNTSAEFLTFPLYERADQRFVWNGHLLREFTSQPELHRFILPILHGYVIVRQCHVNQRPFKLVVISRRCCYRAGVRYYMRGADFEGHTANYVETEQIMDYEGNRGSFVQTRGSVPLHWSQRPNLKYKPTPIISTALKQQDGFQRHFDSQIVLYGRQINVNLLDQKGFENKLVRAYEDAVKNYQSDNIRIESFDFHRECRALQWHRLSLLMDRLAEDQAKMGYYLCRSDGSVARLQEAVFRTNCIDCLDRTNVVQSMIARRSLQSQLQEVGILSLGERLEDHTGFEFIYKNLWADNADALAKQYAGTGALKTDYTRTGRRTISGLLMDGYNSAIRYMKNNFYDGFRQDAIDLFVGNYIVDEAECINKPCPLQQPRSVRYTVLPFFLLIALSMCFICLLIPAADWSLQLLYVLFWGMASITTLAVVYYNGIEFVDKPKLTQAKAKKE</sequence>
<organism evidence="9 10">
    <name type="scientific">Branchiostoma lanceolatum</name>
    <name type="common">Common lancelet</name>
    <name type="synonym">Amphioxus lanceolatum</name>
    <dbReference type="NCBI Taxonomy" id="7740"/>
    <lineage>
        <taxon>Eukaryota</taxon>
        <taxon>Metazoa</taxon>
        <taxon>Chordata</taxon>
        <taxon>Cephalochordata</taxon>
        <taxon>Leptocardii</taxon>
        <taxon>Amphioxiformes</taxon>
        <taxon>Branchiostomatidae</taxon>
        <taxon>Branchiostoma</taxon>
    </lineage>
</organism>